<evidence type="ECO:0000313" key="6">
    <source>
        <dbReference type="Proteomes" id="UP000419743"/>
    </source>
</evidence>
<evidence type="ECO:0000256" key="2">
    <source>
        <dbReference type="ARBA" id="ARBA00022801"/>
    </source>
</evidence>
<comment type="caution">
    <text evidence="5">The sequence shown here is derived from an EMBL/GenBank/DDBJ whole genome shotgun (WGS) entry which is preliminary data.</text>
</comment>
<dbReference type="Gene3D" id="3.40.50.1820">
    <property type="entry name" value="alpha/beta hydrolase"/>
    <property type="match status" value="2"/>
</dbReference>
<feature type="domain" description="Acetyl xylan esterase" evidence="4">
    <location>
        <begin position="155"/>
        <end position="256"/>
    </location>
</feature>
<evidence type="ECO:0000256" key="1">
    <source>
        <dbReference type="ARBA" id="ARBA00008645"/>
    </source>
</evidence>
<dbReference type="Pfam" id="PF05448">
    <property type="entry name" value="AXE1"/>
    <property type="match status" value="1"/>
</dbReference>
<feature type="compositionally biased region" description="Low complexity" evidence="3">
    <location>
        <begin position="391"/>
        <end position="407"/>
    </location>
</feature>
<gene>
    <name evidence="5" type="ORF">HALOF300_00190</name>
</gene>
<evidence type="ECO:0000256" key="3">
    <source>
        <dbReference type="SAM" id="MobiDB-lite"/>
    </source>
</evidence>
<keyword evidence="6" id="KW-1185">Reference proteome</keyword>
<protein>
    <submittedName>
        <fullName evidence="5">Alpha/beta hydrolase family protein</fullName>
    </submittedName>
</protein>
<comment type="similarity">
    <text evidence="1">Belongs to the AB hydrolase superfamily.</text>
</comment>
<dbReference type="SUPFAM" id="SSF53474">
    <property type="entry name" value="alpha/beta-Hydrolases"/>
    <property type="match status" value="2"/>
</dbReference>
<sequence length="710" mass="74442">MPSLGFRVNLDGYVDVSIDLLRHVAARTETALAGGRAGLLAADSPDLVRAHQAATRAAVAAGIGGEVTTDGDGTCPPVSWGERIETAHHTVDMLILESLPGVPVTANLYRPVATGSARESSGPNAAGPAVLFVCGHANLAKADPEYQAVCGRLADAGFVVLAIDPWGQGERLGYLDADGSPLVAGGTTEHTYAGIQSWWLGESPARYFVHDARRAIDLLTHLPEVDPARIGITGNSGGGMLCTLMMALEPRLAAAAVGTYLTSRASYLWTGQRQDAEQVLLGGTRNGVDHADLLAVMAPRPVAVLAAEFDFFPIEGTLDSVALAQRAYDASGAPDALRLARAHSTHRYAPELASAAVEFFGWALAGSAAPPGSAPARPGSTAPMAPPARVALATPGGATSATTSDSGAETDRAAGSDRAAEPDLLDPARLACTPSGQVALDHPDARFLYDLNLATYDALPEPTPADAVAWLRDRVAGGRRPAGRPNARWLPGPSGTAHGLWRAETDLWGAGVLLPADQTPTGGTRAVHVLLLEEGTRALTDDHPLTRRADPRDLVLALDVRGHGALTPHDRDGLPPTDQASSTYKLLCDLLWLDDSLTAARVHDVTRAVDMLLTDTHLARTYPGLATGSPVHLHGEGAGAFLAVLAAAVDERVRTVHVRDEVVEPDRLMRTRCYDDGRGGWQWVLPGMARRAPLRVLRAALGERLVGAPA</sequence>
<dbReference type="AlphaFoldDB" id="A0A7M4DDK1"/>
<dbReference type="Proteomes" id="UP000419743">
    <property type="component" value="Unassembled WGS sequence"/>
</dbReference>
<dbReference type="RefSeq" id="WP_156738775.1">
    <property type="nucleotide sequence ID" value="NZ_CACRYJ010000004.1"/>
</dbReference>
<dbReference type="InterPro" id="IPR008391">
    <property type="entry name" value="AXE1_dom"/>
</dbReference>
<proteinExistence type="inferred from homology"/>
<dbReference type="GO" id="GO:0006508">
    <property type="term" value="P:proteolysis"/>
    <property type="evidence" value="ECO:0007669"/>
    <property type="project" value="InterPro"/>
</dbReference>
<dbReference type="PANTHER" id="PTHR22946:SF8">
    <property type="entry name" value="ACETYL XYLAN ESTERASE DOMAIN-CONTAINING PROTEIN"/>
    <property type="match status" value="1"/>
</dbReference>
<dbReference type="InterPro" id="IPR029058">
    <property type="entry name" value="AB_hydrolase_fold"/>
</dbReference>
<evidence type="ECO:0000259" key="4">
    <source>
        <dbReference type="Pfam" id="PF05448"/>
    </source>
</evidence>
<feature type="region of interest" description="Disordered" evidence="3">
    <location>
        <begin position="370"/>
        <end position="421"/>
    </location>
</feature>
<organism evidence="5 6">
    <name type="scientific">Occultella aeris</name>
    <dbReference type="NCBI Taxonomy" id="2761496"/>
    <lineage>
        <taxon>Bacteria</taxon>
        <taxon>Bacillati</taxon>
        <taxon>Actinomycetota</taxon>
        <taxon>Actinomycetes</taxon>
        <taxon>Micrococcales</taxon>
        <taxon>Ruaniaceae</taxon>
        <taxon>Occultella</taxon>
    </lineage>
</organism>
<keyword evidence="2 5" id="KW-0378">Hydrolase</keyword>
<name>A0A7M4DDK1_9MICO</name>
<evidence type="ECO:0000313" key="5">
    <source>
        <dbReference type="EMBL" id="VZO34920.1"/>
    </source>
</evidence>
<dbReference type="EMBL" id="CACRYJ010000004">
    <property type="protein sequence ID" value="VZO34920.1"/>
    <property type="molecule type" value="Genomic_DNA"/>
</dbReference>
<feature type="compositionally biased region" description="Basic and acidic residues" evidence="3">
    <location>
        <begin position="409"/>
        <end position="421"/>
    </location>
</feature>
<dbReference type="PROSITE" id="PS00708">
    <property type="entry name" value="PRO_ENDOPEP_SER"/>
    <property type="match status" value="1"/>
</dbReference>
<dbReference type="InterPro" id="IPR050261">
    <property type="entry name" value="FrsA_esterase"/>
</dbReference>
<dbReference type="InterPro" id="IPR002471">
    <property type="entry name" value="Pept_S9_AS"/>
</dbReference>
<dbReference type="GO" id="GO:0004252">
    <property type="term" value="F:serine-type endopeptidase activity"/>
    <property type="evidence" value="ECO:0007669"/>
    <property type="project" value="InterPro"/>
</dbReference>
<feature type="compositionally biased region" description="Low complexity" evidence="3">
    <location>
        <begin position="370"/>
        <end position="383"/>
    </location>
</feature>
<accession>A0A7M4DDK1</accession>
<reference evidence="5 6" key="1">
    <citation type="submission" date="2019-11" db="EMBL/GenBank/DDBJ databases">
        <authorList>
            <person name="Criscuolo A."/>
        </authorList>
    </citation>
    <scope>NUCLEOTIDE SEQUENCE [LARGE SCALE GENOMIC DNA]</scope>
    <source>
        <strain evidence="5">CIP111667</strain>
    </source>
</reference>
<dbReference type="PANTHER" id="PTHR22946">
    <property type="entry name" value="DIENELACTONE HYDROLASE DOMAIN-CONTAINING PROTEIN-RELATED"/>
    <property type="match status" value="1"/>
</dbReference>